<dbReference type="EMBL" id="JAXAFJ010000001">
    <property type="protein sequence ID" value="MDX6804548.1"/>
    <property type="molecule type" value="Genomic_DNA"/>
</dbReference>
<dbReference type="InterPro" id="IPR036291">
    <property type="entry name" value="NAD(P)-bd_dom_sf"/>
</dbReference>
<protein>
    <submittedName>
        <fullName evidence="4">Glyoxylate/hydroxypyruvate reductase A</fullName>
    </submittedName>
</protein>
<feature type="domain" description="D-isomer specific 2-hydroxyacid dehydrogenase NAD-binding" evidence="3">
    <location>
        <begin position="106"/>
        <end position="277"/>
    </location>
</feature>
<keyword evidence="2" id="KW-0520">NAD</keyword>
<keyword evidence="1" id="KW-0560">Oxidoreductase</keyword>
<dbReference type="Pfam" id="PF02826">
    <property type="entry name" value="2-Hacid_dh_C"/>
    <property type="match status" value="1"/>
</dbReference>
<accession>A0ABU4RI94</accession>
<evidence type="ECO:0000313" key="5">
    <source>
        <dbReference type="Proteomes" id="UP001274321"/>
    </source>
</evidence>
<dbReference type="PANTHER" id="PTHR43333:SF1">
    <property type="entry name" value="D-ISOMER SPECIFIC 2-HYDROXYACID DEHYDROGENASE NAD-BINDING DOMAIN-CONTAINING PROTEIN"/>
    <property type="match status" value="1"/>
</dbReference>
<sequence>MSQRECMVFYSGPDEFAPWKTAIEAELPDLDVLQAHEISDPAAVRYALVWKPPEGFFAAYPNLRLVVNLGAGVDSLVGRTDLPDVPITRLSDPMMARMMAGFVLFAVLRHAREIPVFERAQRRREWHYVHPTSAEDIRVGIMGLGELGAAAAMECARQGFDVRGWSRSPKALEGVACVSGMEALPGFLASTDILVCMLPLTPETRGLLDAHTLALLPDGAKFVNVSRGAVVDEPALVEALRSRRIADATLDVFENEPLPSQSPLWDLDNVLITPHLASVALPRSAAPQIVENIRRVRCAEPVKSLVDPRRGY</sequence>
<dbReference type="InterPro" id="IPR006140">
    <property type="entry name" value="D-isomer_DH_NAD-bd"/>
</dbReference>
<gene>
    <name evidence="4" type="ORF">SCD90_00600</name>
</gene>
<evidence type="ECO:0000256" key="2">
    <source>
        <dbReference type="ARBA" id="ARBA00023027"/>
    </source>
</evidence>
<name>A0ABU4RI94_9HYPH</name>
<dbReference type="CDD" id="cd12164">
    <property type="entry name" value="GDH_like_2"/>
    <property type="match status" value="1"/>
</dbReference>
<proteinExistence type="predicted"/>
<keyword evidence="5" id="KW-1185">Reference proteome</keyword>
<dbReference type="PANTHER" id="PTHR43333">
    <property type="entry name" value="2-HACID_DH_C DOMAIN-CONTAINING PROTEIN"/>
    <property type="match status" value="1"/>
</dbReference>
<dbReference type="Proteomes" id="UP001274321">
    <property type="component" value="Unassembled WGS sequence"/>
</dbReference>
<comment type="caution">
    <text evidence="4">The sequence shown here is derived from an EMBL/GenBank/DDBJ whole genome shotgun (WGS) entry which is preliminary data.</text>
</comment>
<reference evidence="4 5" key="1">
    <citation type="submission" date="2023-11" db="EMBL/GenBank/DDBJ databases">
        <authorList>
            <person name="Bao R."/>
        </authorList>
    </citation>
    <scope>NUCLEOTIDE SEQUENCE [LARGE SCALE GENOMIC DNA]</scope>
    <source>
        <strain evidence="4 5">PJ23</strain>
    </source>
</reference>
<organism evidence="4 5">
    <name type="scientific">Terrihabitans rhizophilus</name>
    <dbReference type="NCBI Taxonomy" id="3092662"/>
    <lineage>
        <taxon>Bacteria</taxon>
        <taxon>Pseudomonadati</taxon>
        <taxon>Pseudomonadota</taxon>
        <taxon>Alphaproteobacteria</taxon>
        <taxon>Hyphomicrobiales</taxon>
        <taxon>Terrihabitans</taxon>
    </lineage>
</organism>
<evidence type="ECO:0000313" key="4">
    <source>
        <dbReference type="EMBL" id="MDX6804548.1"/>
    </source>
</evidence>
<dbReference type="Gene3D" id="3.40.50.720">
    <property type="entry name" value="NAD(P)-binding Rossmann-like Domain"/>
    <property type="match status" value="2"/>
</dbReference>
<dbReference type="SUPFAM" id="SSF51735">
    <property type="entry name" value="NAD(P)-binding Rossmann-fold domains"/>
    <property type="match status" value="1"/>
</dbReference>
<evidence type="ECO:0000259" key="3">
    <source>
        <dbReference type="Pfam" id="PF02826"/>
    </source>
</evidence>
<dbReference type="RefSeq" id="WP_319842675.1">
    <property type="nucleotide sequence ID" value="NZ_JAXAFJ010000001.1"/>
</dbReference>
<evidence type="ECO:0000256" key="1">
    <source>
        <dbReference type="ARBA" id="ARBA00023002"/>
    </source>
</evidence>